<gene>
    <name evidence="1" type="ORF">ICL16_26770</name>
</gene>
<dbReference type="EMBL" id="JACXAE010000082">
    <property type="protein sequence ID" value="MBD2775562.1"/>
    <property type="molecule type" value="Genomic_DNA"/>
</dbReference>
<organism evidence="1 2">
    <name type="scientific">Iningainema tapete BLCC-T55</name>
    <dbReference type="NCBI Taxonomy" id="2748662"/>
    <lineage>
        <taxon>Bacteria</taxon>
        <taxon>Bacillati</taxon>
        <taxon>Cyanobacteriota</taxon>
        <taxon>Cyanophyceae</taxon>
        <taxon>Nostocales</taxon>
        <taxon>Scytonemataceae</taxon>
        <taxon>Iningainema tapete</taxon>
    </lineage>
</organism>
<reference evidence="1" key="1">
    <citation type="submission" date="2020-09" db="EMBL/GenBank/DDBJ databases">
        <title>Iningainema tapete sp. nov. (Scytonemataceae, Cyanobacteria) from greenhouses in central Florida (USA) produces two types of nodularin with biosynthetic potential for microcystin-LR and anabaenopeptins.</title>
        <authorList>
            <person name="Berthold D.E."/>
            <person name="Lefler F.W."/>
            <person name="Huang I.-S."/>
            <person name="Abdulla H."/>
            <person name="Zimba P.V."/>
            <person name="Laughinghouse H.D. IV."/>
        </authorList>
    </citation>
    <scope>NUCLEOTIDE SEQUENCE</scope>
    <source>
        <strain evidence="1">BLCCT55</strain>
    </source>
</reference>
<protein>
    <submittedName>
        <fullName evidence="1">Uncharacterized protein</fullName>
    </submittedName>
</protein>
<proteinExistence type="predicted"/>
<dbReference type="Proteomes" id="UP000629098">
    <property type="component" value="Unassembled WGS sequence"/>
</dbReference>
<sequence>MYCTLSITLKLLIVVTSQTLPDDATLHALEFQEVFDAELINWSQRSKQLLKPISEIKGTLSNFEEIPYQGGYLPGLELQRKYTLTYTSL</sequence>
<accession>A0A8J7BYD8</accession>
<evidence type="ECO:0000313" key="1">
    <source>
        <dbReference type="EMBL" id="MBD2775562.1"/>
    </source>
</evidence>
<comment type="caution">
    <text evidence="1">The sequence shown here is derived from an EMBL/GenBank/DDBJ whole genome shotgun (WGS) entry which is preliminary data.</text>
</comment>
<dbReference type="RefSeq" id="WP_190834094.1">
    <property type="nucleotide sequence ID" value="NZ_CAWPPI010000082.1"/>
</dbReference>
<evidence type="ECO:0000313" key="2">
    <source>
        <dbReference type="Proteomes" id="UP000629098"/>
    </source>
</evidence>
<dbReference type="AlphaFoldDB" id="A0A8J7BYD8"/>
<name>A0A8J7BYD8_9CYAN</name>
<keyword evidence="2" id="KW-1185">Reference proteome</keyword>